<proteinExistence type="predicted"/>
<dbReference type="OrthoDB" id="9851612at2"/>
<organism evidence="1 2">
    <name type="scientific">Adhaeribacter aerolatus</name>
    <dbReference type="NCBI Taxonomy" id="670289"/>
    <lineage>
        <taxon>Bacteria</taxon>
        <taxon>Pseudomonadati</taxon>
        <taxon>Bacteroidota</taxon>
        <taxon>Cytophagia</taxon>
        <taxon>Cytophagales</taxon>
        <taxon>Hymenobacteraceae</taxon>
        <taxon>Adhaeribacter</taxon>
    </lineage>
</organism>
<dbReference type="Proteomes" id="UP000321532">
    <property type="component" value="Unassembled WGS sequence"/>
</dbReference>
<keyword evidence="2" id="KW-1185">Reference proteome</keyword>
<name>A0A512B186_9BACT</name>
<reference evidence="1 2" key="1">
    <citation type="submission" date="2019-07" db="EMBL/GenBank/DDBJ databases">
        <title>Whole genome shotgun sequence of Adhaeribacter aerolatus NBRC 106133.</title>
        <authorList>
            <person name="Hosoyama A."/>
            <person name="Uohara A."/>
            <person name="Ohji S."/>
            <person name="Ichikawa N."/>
        </authorList>
    </citation>
    <scope>NUCLEOTIDE SEQUENCE [LARGE SCALE GENOMIC DNA]</scope>
    <source>
        <strain evidence="1 2">NBRC 106133</strain>
    </source>
</reference>
<dbReference type="AlphaFoldDB" id="A0A512B186"/>
<gene>
    <name evidence="1" type="ORF">AAE02nite_33920</name>
</gene>
<dbReference type="RefSeq" id="WP_146900349.1">
    <property type="nucleotide sequence ID" value="NZ_BJYS01000026.1"/>
</dbReference>
<dbReference type="EMBL" id="BJYS01000026">
    <property type="protein sequence ID" value="GEO05728.1"/>
    <property type="molecule type" value="Genomic_DNA"/>
</dbReference>
<evidence type="ECO:0000313" key="2">
    <source>
        <dbReference type="Proteomes" id="UP000321532"/>
    </source>
</evidence>
<evidence type="ECO:0000313" key="1">
    <source>
        <dbReference type="EMBL" id="GEO05728.1"/>
    </source>
</evidence>
<protein>
    <submittedName>
        <fullName evidence="1">Uncharacterized protein</fullName>
    </submittedName>
</protein>
<comment type="caution">
    <text evidence="1">The sequence shown here is derived from an EMBL/GenBank/DDBJ whole genome shotgun (WGS) entry which is preliminary data.</text>
</comment>
<accession>A0A512B186</accession>
<sequence>MKHLYDTSEYFLAFNNQNRKIYIIHSFYRLLFEANRPQDEFPCFVYLGHGRVVRDSRQYVTREHLELAEELVAN</sequence>